<dbReference type="GO" id="GO:0051301">
    <property type="term" value="P:cell division"/>
    <property type="evidence" value="ECO:0007669"/>
    <property type="project" value="UniProtKB-KW"/>
</dbReference>
<name>A8ZUI1_DESOH</name>
<evidence type="ECO:0000256" key="5">
    <source>
        <dbReference type="ARBA" id="ARBA00023237"/>
    </source>
</evidence>
<keyword evidence="6 8" id="KW-0449">Lipoprotein</keyword>
<keyword evidence="5 8" id="KW-0998">Cell outer membrane</keyword>
<dbReference type="AlphaFoldDB" id="A8ZUI1"/>
<dbReference type="InterPro" id="IPR006664">
    <property type="entry name" value="OMP_bac"/>
</dbReference>
<dbReference type="PROSITE" id="PS51257">
    <property type="entry name" value="PROKAR_LIPOPROTEIN"/>
    <property type="match status" value="1"/>
</dbReference>
<dbReference type="InterPro" id="IPR014169">
    <property type="entry name" value="Pal_lipo_C"/>
</dbReference>
<dbReference type="EMBL" id="CP000859">
    <property type="protein sequence ID" value="ABW68013.1"/>
    <property type="molecule type" value="Genomic_DNA"/>
</dbReference>
<sequence length="181" mass="20069">MEKKRLFVMFVMLFAICGLLFTVSCAKQSVKSEATELETESSLAADEASQMAAEEMAEAEAIAAEKAAARHAFVNENIHFDFDKSTLTPAAREILRTKATWLRDNSDAAVVVEGHCDERGTTEYNLALGDRRAKAAKDFLVDMGISASRLSTISYGEERPLDPRSNETAWAKNRRAQFVLR</sequence>
<dbReference type="Proteomes" id="UP000008561">
    <property type="component" value="Chromosome"/>
</dbReference>
<protein>
    <recommendedName>
        <fullName evidence="8">Peptidoglycan-associated lipoprotein</fullName>
        <shortName evidence="8">PAL</shortName>
    </recommendedName>
</protein>
<evidence type="ECO:0000256" key="7">
    <source>
        <dbReference type="ARBA" id="ARBA00023306"/>
    </source>
</evidence>
<dbReference type="InterPro" id="IPR036737">
    <property type="entry name" value="OmpA-like_sf"/>
</dbReference>
<dbReference type="HAMAP" id="MF_02204">
    <property type="entry name" value="Pal"/>
    <property type="match status" value="1"/>
</dbReference>
<dbReference type="SUPFAM" id="SSF103088">
    <property type="entry name" value="OmpA-like"/>
    <property type="match status" value="1"/>
</dbReference>
<comment type="similarity">
    <text evidence="8">Belongs to the Pal lipoprotein family.</text>
</comment>
<dbReference type="InterPro" id="IPR006665">
    <property type="entry name" value="OmpA-like"/>
</dbReference>
<evidence type="ECO:0000256" key="3">
    <source>
        <dbReference type="ARBA" id="ARBA00023136"/>
    </source>
</evidence>
<keyword evidence="1" id="KW-0132">Cell division</keyword>
<accession>A8ZUI1</accession>
<keyword evidence="3 8" id="KW-0472">Membrane</keyword>
<dbReference type="InterPro" id="IPR039001">
    <property type="entry name" value="Pal"/>
</dbReference>
<evidence type="ECO:0000313" key="10">
    <source>
        <dbReference type="EMBL" id="ABW68013.1"/>
    </source>
</evidence>
<dbReference type="KEGG" id="dol:Dole_2209"/>
<dbReference type="Pfam" id="PF00691">
    <property type="entry name" value="OmpA"/>
    <property type="match status" value="1"/>
</dbReference>
<dbReference type="NCBIfam" id="TIGR02802">
    <property type="entry name" value="Pal_lipo"/>
    <property type="match status" value="1"/>
</dbReference>
<dbReference type="PROSITE" id="PS51123">
    <property type="entry name" value="OMPA_2"/>
    <property type="match status" value="1"/>
</dbReference>
<evidence type="ECO:0000256" key="4">
    <source>
        <dbReference type="ARBA" id="ARBA00023139"/>
    </source>
</evidence>
<evidence type="ECO:0000259" key="9">
    <source>
        <dbReference type="PROSITE" id="PS51123"/>
    </source>
</evidence>
<evidence type="ECO:0000256" key="8">
    <source>
        <dbReference type="HAMAP-Rule" id="MF_02204"/>
    </source>
</evidence>
<dbReference type="STRING" id="96561.Dole_2209"/>
<gene>
    <name evidence="8" type="primary">pal</name>
    <name evidence="10" type="ordered locus">Dole_2209</name>
</gene>
<dbReference type="PANTHER" id="PTHR30329:SF21">
    <property type="entry name" value="LIPOPROTEIN YIAD-RELATED"/>
    <property type="match status" value="1"/>
</dbReference>
<dbReference type="HOGENOM" id="CLU_016890_9_0_7"/>
<dbReference type="eggNOG" id="COG2885">
    <property type="taxonomic scope" value="Bacteria"/>
</dbReference>
<dbReference type="RefSeq" id="WP_012175625.1">
    <property type="nucleotide sequence ID" value="NC_009943.1"/>
</dbReference>
<keyword evidence="11" id="KW-1185">Reference proteome</keyword>
<keyword evidence="7" id="KW-0131">Cell cycle</keyword>
<reference evidence="10 11" key="1">
    <citation type="submission" date="2007-10" db="EMBL/GenBank/DDBJ databases">
        <title>Complete sequence of Desulfococcus oleovorans Hxd3.</title>
        <authorList>
            <consortium name="US DOE Joint Genome Institute"/>
            <person name="Copeland A."/>
            <person name="Lucas S."/>
            <person name="Lapidus A."/>
            <person name="Barry K."/>
            <person name="Glavina del Rio T."/>
            <person name="Dalin E."/>
            <person name="Tice H."/>
            <person name="Pitluck S."/>
            <person name="Kiss H."/>
            <person name="Brettin T."/>
            <person name="Bruce D."/>
            <person name="Detter J.C."/>
            <person name="Han C."/>
            <person name="Schmutz J."/>
            <person name="Larimer F."/>
            <person name="Land M."/>
            <person name="Hauser L."/>
            <person name="Kyrpides N."/>
            <person name="Kim E."/>
            <person name="Wawrik B."/>
            <person name="Richardson P."/>
        </authorList>
    </citation>
    <scope>NUCLEOTIDE SEQUENCE [LARGE SCALE GENOMIC DNA]</scope>
    <source>
        <strain evidence="11">DSM 6200 / JCM 39069 / Hxd3</strain>
    </source>
</reference>
<organism evidence="10 11">
    <name type="scientific">Desulfosudis oleivorans (strain DSM 6200 / JCM 39069 / Hxd3)</name>
    <name type="common">Desulfococcus oleovorans</name>
    <dbReference type="NCBI Taxonomy" id="96561"/>
    <lineage>
        <taxon>Bacteria</taxon>
        <taxon>Pseudomonadati</taxon>
        <taxon>Thermodesulfobacteriota</taxon>
        <taxon>Desulfobacteria</taxon>
        <taxon>Desulfobacterales</taxon>
        <taxon>Desulfosudaceae</taxon>
        <taxon>Desulfosudis</taxon>
    </lineage>
</organism>
<proteinExistence type="inferred from homology"/>
<keyword evidence="4 8" id="KW-0564">Palmitate</keyword>
<feature type="domain" description="OmpA-like" evidence="9">
    <location>
        <begin position="67"/>
        <end position="181"/>
    </location>
</feature>
<dbReference type="GO" id="GO:0009279">
    <property type="term" value="C:cell outer membrane"/>
    <property type="evidence" value="ECO:0007669"/>
    <property type="project" value="UniProtKB-SubCell"/>
</dbReference>
<dbReference type="CDD" id="cd07185">
    <property type="entry name" value="OmpA_C-like"/>
    <property type="match status" value="1"/>
</dbReference>
<evidence type="ECO:0000256" key="2">
    <source>
        <dbReference type="ARBA" id="ARBA00022729"/>
    </source>
</evidence>
<evidence type="ECO:0000313" key="11">
    <source>
        <dbReference type="Proteomes" id="UP000008561"/>
    </source>
</evidence>
<comment type="subcellular location">
    <subcellularLocation>
        <location evidence="8">Cell outer membrane</location>
        <topology evidence="8">Lipid-anchor</topology>
    </subcellularLocation>
</comment>
<evidence type="ECO:0000256" key="1">
    <source>
        <dbReference type="ARBA" id="ARBA00022618"/>
    </source>
</evidence>
<evidence type="ECO:0000256" key="6">
    <source>
        <dbReference type="ARBA" id="ARBA00023288"/>
    </source>
</evidence>
<dbReference type="PANTHER" id="PTHR30329">
    <property type="entry name" value="STATOR ELEMENT OF FLAGELLAR MOTOR COMPLEX"/>
    <property type="match status" value="1"/>
</dbReference>
<dbReference type="Gene3D" id="3.30.1330.60">
    <property type="entry name" value="OmpA-like domain"/>
    <property type="match status" value="1"/>
</dbReference>
<keyword evidence="2 8" id="KW-0732">Signal</keyword>
<dbReference type="InterPro" id="IPR050330">
    <property type="entry name" value="Bact_OuterMem_StrucFunc"/>
</dbReference>
<dbReference type="PRINTS" id="PR01021">
    <property type="entry name" value="OMPADOMAIN"/>
</dbReference>